<organism evidence="1">
    <name type="scientific">mine drainage metagenome</name>
    <dbReference type="NCBI Taxonomy" id="410659"/>
    <lineage>
        <taxon>unclassified sequences</taxon>
        <taxon>metagenomes</taxon>
        <taxon>ecological metagenomes</taxon>
    </lineage>
</organism>
<protein>
    <submittedName>
        <fullName evidence="1">Uncharacterized protein</fullName>
    </submittedName>
</protein>
<sequence length="60" mass="6588">MRAIQALRRRQGEIFIVCTLGGSPGHRPGRMDSAVVRPARRLVEPHAGEFGVFAGISRFV</sequence>
<name>A0A1J5PKA6_9ZZZZ</name>
<comment type="caution">
    <text evidence="1">The sequence shown here is derived from an EMBL/GenBank/DDBJ whole genome shotgun (WGS) entry which is preliminary data.</text>
</comment>
<dbReference type="EMBL" id="MLJW01003818">
    <property type="protein sequence ID" value="OIQ71240.1"/>
    <property type="molecule type" value="Genomic_DNA"/>
</dbReference>
<evidence type="ECO:0000313" key="1">
    <source>
        <dbReference type="EMBL" id="OIQ71240.1"/>
    </source>
</evidence>
<dbReference type="AlphaFoldDB" id="A0A1J5PKA6"/>
<proteinExistence type="predicted"/>
<accession>A0A1J5PKA6</accession>
<reference evidence="1" key="1">
    <citation type="submission" date="2016-10" db="EMBL/GenBank/DDBJ databases">
        <title>Sequence of Gallionella enrichment culture.</title>
        <authorList>
            <person name="Poehlein A."/>
            <person name="Muehling M."/>
            <person name="Daniel R."/>
        </authorList>
    </citation>
    <scope>NUCLEOTIDE SEQUENCE</scope>
</reference>
<gene>
    <name evidence="1" type="ORF">GALL_471440</name>
</gene>